<organism evidence="2 3">
    <name type="scientific">Rhizoctonia solani 123E</name>
    <dbReference type="NCBI Taxonomy" id="1423351"/>
    <lineage>
        <taxon>Eukaryota</taxon>
        <taxon>Fungi</taxon>
        <taxon>Dikarya</taxon>
        <taxon>Basidiomycota</taxon>
        <taxon>Agaricomycotina</taxon>
        <taxon>Agaricomycetes</taxon>
        <taxon>Cantharellales</taxon>
        <taxon>Ceratobasidiaceae</taxon>
        <taxon>Rhizoctonia</taxon>
    </lineage>
</organism>
<dbReference type="HOGENOM" id="CLU_009141_0_1_1"/>
<dbReference type="OrthoDB" id="6613063at2759"/>
<evidence type="ECO:0000256" key="1">
    <source>
        <dbReference type="SAM" id="MobiDB-lite"/>
    </source>
</evidence>
<evidence type="ECO:0000313" key="2">
    <source>
        <dbReference type="EMBL" id="KEP46951.1"/>
    </source>
</evidence>
<dbReference type="InterPro" id="IPR004242">
    <property type="entry name" value="Transposase_21"/>
</dbReference>
<name>A0A074RIL2_9AGAM</name>
<dbReference type="Pfam" id="PF02992">
    <property type="entry name" value="Transposase_21"/>
    <property type="match status" value="1"/>
</dbReference>
<sequence length="774" mass="88578">MSPRRSGNRGGTGGTSRGFRAPISSKGHINCPDALRTHFSRQTYEDLRHGACADLKLSSEYVAWRRLRILSGLEMRSYDMCVNSCCCFLGKYAEAQECPLCHEVRYNHAGKARRTSQYTPLIAQLCALLQNREMVTNLRYRRLAERLYRPGVIQHVFDAEHYRRLRQTVLDETTGYHLFDDDDDLALGLSTDGVSLFKRRRRGQSTAWPIIIINYNLHPSIRTRLENVICVGVIPGPKQCKDLSSFLIPLLDEFLELEKGALDTPPATPPPVPPSHKIHASHVVLRAFLIILFGDIPAISKLLMMKGHNAISPCRLCYIQGVLCRLAKSSVYYVPLTRPGDPPIIVPPEQLVMRTHELFLAHYDALEAPQTQTARKRLGQAFGINSRPVFSRLKSIDLAICAPYDAMHLLFENLVPNMIRHWTGGFKGLDQDTGDYEIPGNEWAEVGRLTARAGKTIPSAFVGTLPNIAEDETLYKAEGYSFFFQHIAPVVLEGRLPDKYYEHFLLMREIFILALQFELTFDDLDQLQQMINTWIAQYEEYYYQYDPARLPTCPLTIHALLHLPHYIRTSGPLWTSWAFVMERFCGHILPAVKNRIRPYEHLDNYVQRRAQMQAVSLKYELPSLAKPRINYTYAHGAKFSSRERMYPDFNTVILGAPVYRNVEVTPQLMNQLGKYFGLVYSEELRLNGQAIRARIVTDSMLGYGRFRLTGDGDRFRIATLIENNRDARDNSFVRYELLPDANASLPDASDVMVRRVHYGQLLNIYYVEFITDVE</sequence>
<feature type="region of interest" description="Disordered" evidence="1">
    <location>
        <begin position="1"/>
        <end position="25"/>
    </location>
</feature>
<dbReference type="EMBL" id="AZST01000889">
    <property type="protein sequence ID" value="KEP46951.1"/>
    <property type="molecule type" value="Genomic_DNA"/>
</dbReference>
<protein>
    <submittedName>
        <fullName evidence="2">Transposase family Tnp2 protein</fullName>
    </submittedName>
</protein>
<evidence type="ECO:0000313" key="3">
    <source>
        <dbReference type="Proteomes" id="UP000027456"/>
    </source>
</evidence>
<dbReference type="STRING" id="1423351.A0A074RIL2"/>
<dbReference type="AlphaFoldDB" id="A0A074RIL2"/>
<dbReference type="PANTHER" id="PTHR46579:SF1">
    <property type="entry name" value="F5_8 TYPE C DOMAIN-CONTAINING PROTEIN"/>
    <property type="match status" value="1"/>
</dbReference>
<dbReference type="Proteomes" id="UP000027456">
    <property type="component" value="Unassembled WGS sequence"/>
</dbReference>
<accession>A0A074RIL2</accession>
<dbReference type="PANTHER" id="PTHR46579">
    <property type="entry name" value="F5/8 TYPE C DOMAIN-CONTAINING PROTEIN-RELATED"/>
    <property type="match status" value="1"/>
</dbReference>
<gene>
    <name evidence="2" type="ORF">V565_174130</name>
</gene>
<reference evidence="2 3" key="1">
    <citation type="submission" date="2013-12" db="EMBL/GenBank/DDBJ databases">
        <authorList>
            <person name="Cubeta M."/>
            <person name="Pakala S."/>
            <person name="Fedorova N."/>
            <person name="Thomas E."/>
            <person name="Dean R."/>
            <person name="Jabaji S."/>
            <person name="Neate S."/>
            <person name="Toda T."/>
            <person name="Tavantzis S."/>
            <person name="Vilgalys R."/>
            <person name="Bharathan N."/>
            <person name="Pakala S."/>
            <person name="Losada L.S."/>
            <person name="Zafar N."/>
            <person name="Nierman W."/>
        </authorList>
    </citation>
    <scope>NUCLEOTIDE SEQUENCE [LARGE SCALE GENOMIC DNA]</scope>
    <source>
        <strain evidence="2 3">123E</strain>
    </source>
</reference>
<comment type="caution">
    <text evidence="2">The sequence shown here is derived from an EMBL/GenBank/DDBJ whole genome shotgun (WGS) entry which is preliminary data.</text>
</comment>
<keyword evidence="3" id="KW-1185">Reference proteome</keyword>
<proteinExistence type="predicted"/>